<evidence type="ECO:0000313" key="4">
    <source>
        <dbReference type="Proteomes" id="UP001151760"/>
    </source>
</evidence>
<dbReference type="InterPro" id="IPR035965">
    <property type="entry name" value="PAS-like_dom_sf"/>
</dbReference>
<keyword evidence="3" id="KW-0808">Transferase</keyword>
<protein>
    <submittedName>
        <fullName evidence="3">PAS domain-containing protein tyrosine kinase family protein</fullName>
    </submittedName>
</protein>
<feature type="domain" description="Protein kinase" evidence="2">
    <location>
        <begin position="8"/>
        <end position="293"/>
    </location>
</feature>
<dbReference type="InterPro" id="IPR011009">
    <property type="entry name" value="Kinase-like_dom_sf"/>
</dbReference>
<gene>
    <name evidence="3" type="ORF">Tco_0878008</name>
</gene>
<dbReference type="Gene3D" id="3.30.450.20">
    <property type="entry name" value="PAS domain"/>
    <property type="match status" value="1"/>
</dbReference>
<evidence type="ECO:0000256" key="1">
    <source>
        <dbReference type="SAM" id="MobiDB-lite"/>
    </source>
</evidence>
<dbReference type="InterPro" id="IPR001245">
    <property type="entry name" value="Ser-Thr/Tyr_kinase_cat_dom"/>
</dbReference>
<dbReference type="Pfam" id="PF07714">
    <property type="entry name" value="PK_Tyr_Ser-Thr"/>
    <property type="match status" value="1"/>
</dbReference>
<feature type="region of interest" description="Disordered" evidence="1">
    <location>
        <begin position="265"/>
        <end position="293"/>
    </location>
</feature>
<dbReference type="EMBL" id="BQNB010013706">
    <property type="protein sequence ID" value="GJT19302.1"/>
    <property type="molecule type" value="Genomic_DNA"/>
</dbReference>
<feature type="compositionally biased region" description="Basic and acidic residues" evidence="1">
    <location>
        <begin position="269"/>
        <end position="278"/>
    </location>
</feature>
<dbReference type="InterPro" id="IPR013656">
    <property type="entry name" value="PAS_4"/>
</dbReference>
<proteinExistence type="predicted"/>
<reference evidence="3" key="1">
    <citation type="journal article" date="2022" name="Int. J. Mol. Sci.">
        <title>Draft Genome of Tanacetum Coccineum: Genomic Comparison of Closely Related Tanacetum-Family Plants.</title>
        <authorList>
            <person name="Yamashiro T."/>
            <person name="Shiraishi A."/>
            <person name="Nakayama K."/>
            <person name="Satake H."/>
        </authorList>
    </citation>
    <scope>NUCLEOTIDE SEQUENCE</scope>
</reference>
<keyword evidence="4" id="KW-1185">Reference proteome</keyword>
<comment type="caution">
    <text evidence="3">The sequence shown here is derived from an EMBL/GenBank/DDBJ whole genome shotgun (WGS) entry which is preliminary data.</text>
</comment>
<dbReference type="Pfam" id="PF08448">
    <property type="entry name" value="PAS_4"/>
    <property type="match status" value="1"/>
</dbReference>
<dbReference type="PANTHER" id="PTHR44329">
    <property type="entry name" value="SERINE/THREONINE-PROTEIN KINASE TNNI3K-RELATED"/>
    <property type="match status" value="1"/>
</dbReference>
<evidence type="ECO:0000259" key="2">
    <source>
        <dbReference type="PROSITE" id="PS50011"/>
    </source>
</evidence>
<sequence>MSQHIFGYTKAEAIGLTPPDLTYGPTYLEIASHLIRRAAKGESWSGEFPARNKKREMFNVVTTLVPYCDENGTIIGVLGICTDARQFRELRPSLDGSTRSSSDTFENDPLPSLQTTITSKLSNLAHGMNYLHHHQPPIIHRDLKSSNLLVDKNWTVKVGDFGLSRIKRETYLNTKTGKGTPQWMAPEVLRNKQADEKSDVYSYGVVLWEIVTKKIPWDNLDPVQVIGAVGFMNQRLEIPNDVNPQWASLIGSCWSRLQCIKNPNGSEPIDMRNREIRAAKYSPRNSSDEIPKA</sequence>
<dbReference type="Gene3D" id="1.10.510.10">
    <property type="entry name" value="Transferase(Phosphotransferase) domain 1"/>
    <property type="match status" value="1"/>
</dbReference>
<dbReference type="PROSITE" id="PS50011">
    <property type="entry name" value="PROTEIN_KINASE_DOM"/>
    <property type="match status" value="1"/>
</dbReference>
<name>A0ABQ5BZU5_9ASTR</name>
<dbReference type="InterPro" id="IPR000719">
    <property type="entry name" value="Prot_kinase_dom"/>
</dbReference>
<dbReference type="InterPro" id="IPR008271">
    <property type="entry name" value="Ser/Thr_kinase_AS"/>
</dbReference>
<keyword evidence="3" id="KW-0418">Kinase</keyword>
<dbReference type="InterPro" id="IPR051681">
    <property type="entry name" value="Ser/Thr_Kinases-Pseudokinases"/>
</dbReference>
<dbReference type="PROSITE" id="PS00108">
    <property type="entry name" value="PROTEIN_KINASE_ST"/>
    <property type="match status" value="1"/>
</dbReference>
<dbReference type="Proteomes" id="UP001151760">
    <property type="component" value="Unassembled WGS sequence"/>
</dbReference>
<dbReference type="GO" id="GO:0016301">
    <property type="term" value="F:kinase activity"/>
    <property type="evidence" value="ECO:0007669"/>
    <property type="project" value="UniProtKB-KW"/>
</dbReference>
<accession>A0ABQ5BZU5</accession>
<evidence type="ECO:0000313" key="3">
    <source>
        <dbReference type="EMBL" id="GJT19302.1"/>
    </source>
</evidence>
<dbReference type="SMART" id="SM00220">
    <property type="entry name" value="S_TKc"/>
    <property type="match status" value="1"/>
</dbReference>
<dbReference type="SUPFAM" id="SSF56112">
    <property type="entry name" value="Protein kinase-like (PK-like)"/>
    <property type="match status" value="1"/>
</dbReference>
<organism evidence="3 4">
    <name type="scientific">Tanacetum coccineum</name>
    <dbReference type="NCBI Taxonomy" id="301880"/>
    <lineage>
        <taxon>Eukaryota</taxon>
        <taxon>Viridiplantae</taxon>
        <taxon>Streptophyta</taxon>
        <taxon>Embryophyta</taxon>
        <taxon>Tracheophyta</taxon>
        <taxon>Spermatophyta</taxon>
        <taxon>Magnoliopsida</taxon>
        <taxon>eudicotyledons</taxon>
        <taxon>Gunneridae</taxon>
        <taxon>Pentapetalae</taxon>
        <taxon>asterids</taxon>
        <taxon>campanulids</taxon>
        <taxon>Asterales</taxon>
        <taxon>Asteraceae</taxon>
        <taxon>Asteroideae</taxon>
        <taxon>Anthemideae</taxon>
        <taxon>Anthemidinae</taxon>
        <taxon>Tanacetum</taxon>
    </lineage>
</organism>
<reference evidence="3" key="2">
    <citation type="submission" date="2022-01" db="EMBL/GenBank/DDBJ databases">
        <authorList>
            <person name="Yamashiro T."/>
            <person name="Shiraishi A."/>
            <person name="Satake H."/>
            <person name="Nakayama K."/>
        </authorList>
    </citation>
    <scope>NUCLEOTIDE SEQUENCE</scope>
</reference>
<dbReference type="SUPFAM" id="SSF55785">
    <property type="entry name" value="PYP-like sensor domain (PAS domain)"/>
    <property type="match status" value="1"/>
</dbReference>
<dbReference type="PANTHER" id="PTHR44329:SF47">
    <property type="entry name" value="SERINE_THREONINE-PROTEIN KINASE ROCO5-RELATED"/>
    <property type="match status" value="1"/>
</dbReference>